<protein>
    <submittedName>
        <fullName evidence="6">ABC transporter ATP-binding protein</fullName>
    </submittedName>
</protein>
<keyword evidence="3" id="KW-0547">Nucleotide-binding</keyword>
<dbReference type="Pfam" id="PF00005">
    <property type="entry name" value="ABC_tran"/>
    <property type="match status" value="1"/>
</dbReference>
<comment type="similarity">
    <text evidence="1">Belongs to the ABC transporter superfamily.</text>
</comment>
<dbReference type="RefSeq" id="WP_379052012.1">
    <property type="nucleotide sequence ID" value="NZ_JBHUIK010000003.1"/>
</dbReference>
<feature type="domain" description="ABC transporter" evidence="5">
    <location>
        <begin position="4"/>
        <end position="245"/>
    </location>
</feature>
<dbReference type="GO" id="GO:0005524">
    <property type="term" value="F:ATP binding"/>
    <property type="evidence" value="ECO:0007669"/>
    <property type="project" value="UniProtKB-KW"/>
</dbReference>
<organism evidence="6 7">
    <name type="scientific">Metabacillus endolithicus</name>
    <dbReference type="NCBI Taxonomy" id="1535204"/>
    <lineage>
        <taxon>Bacteria</taxon>
        <taxon>Bacillati</taxon>
        <taxon>Bacillota</taxon>
        <taxon>Bacilli</taxon>
        <taxon>Bacillales</taxon>
        <taxon>Bacillaceae</taxon>
        <taxon>Metabacillus</taxon>
    </lineage>
</organism>
<gene>
    <name evidence="6" type="ORF">ACFSKK_13360</name>
</gene>
<evidence type="ECO:0000256" key="2">
    <source>
        <dbReference type="ARBA" id="ARBA00022448"/>
    </source>
</evidence>
<evidence type="ECO:0000256" key="4">
    <source>
        <dbReference type="ARBA" id="ARBA00022840"/>
    </source>
</evidence>
<evidence type="ECO:0000256" key="1">
    <source>
        <dbReference type="ARBA" id="ARBA00005417"/>
    </source>
</evidence>
<evidence type="ECO:0000256" key="3">
    <source>
        <dbReference type="ARBA" id="ARBA00022741"/>
    </source>
</evidence>
<proteinExistence type="inferred from homology"/>
<dbReference type="PANTHER" id="PTHR42798:SF7">
    <property type="entry name" value="ALPHA-D-RIBOSE 1-METHYLPHOSPHONATE 5-TRIPHOSPHATE SYNTHASE SUBUNIT PHNL"/>
    <property type="match status" value="1"/>
</dbReference>
<name>A0ABW5BWY9_9BACI</name>
<evidence type="ECO:0000313" key="6">
    <source>
        <dbReference type="EMBL" id="MFD2214672.1"/>
    </source>
</evidence>
<keyword evidence="4 6" id="KW-0067">ATP-binding</keyword>
<reference evidence="7" key="1">
    <citation type="journal article" date="2019" name="Int. J. Syst. Evol. Microbiol.">
        <title>The Global Catalogue of Microorganisms (GCM) 10K type strain sequencing project: providing services to taxonomists for standard genome sequencing and annotation.</title>
        <authorList>
            <consortium name="The Broad Institute Genomics Platform"/>
            <consortium name="The Broad Institute Genome Sequencing Center for Infectious Disease"/>
            <person name="Wu L."/>
            <person name="Ma J."/>
        </authorList>
    </citation>
    <scope>NUCLEOTIDE SEQUENCE [LARGE SCALE GENOMIC DNA]</scope>
    <source>
        <strain evidence="7">CGMCC 1.15474</strain>
    </source>
</reference>
<dbReference type="Proteomes" id="UP001597318">
    <property type="component" value="Unassembled WGS sequence"/>
</dbReference>
<dbReference type="InterPro" id="IPR003439">
    <property type="entry name" value="ABC_transporter-like_ATP-bd"/>
</dbReference>
<accession>A0ABW5BWY9</accession>
<sequence>MNVLETKNLSKTYYSKKGSLAYEALKNMNITVKKGEFVGVMGPSGSGKTTLLNMLATIDKPTSGDLSINGTTIKSLKDQELAVFRRRELGFVFQDFNLLDTLTIKENILLPLALDKVKVKEMEDKVMKLATSLQIQQILDKRTFEVSGGQQQRAACARAMIHQPSLILADEPTGNLDSKSAKQVMDALSLLNQEQLATILMVTHDPTAASFCERIVFIKDGQYFSELYRGSNRQAFYQSIIDTLSVLGGDFHEHGSHRA</sequence>
<dbReference type="EMBL" id="JBHUIK010000003">
    <property type="protein sequence ID" value="MFD2214672.1"/>
    <property type="molecule type" value="Genomic_DNA"/>
</dbReference>
<dbReference type="InterPro" id="IPR003593">
    <property type="entry name" value="AAA+_ATPase"/>
</dbReference>
<dbReference type="Gene3D" id="3.40.50.300">
    <property type="entry name" value="P-loop containing nucleotide triphosphate hydrolases"/>
    <property type="match status" value="1"/>
</dbReference>
<evidence type="ECO:0000259" key="5">
    <source>
        <dbReference type="PROSITE" id="PS50893"/>
    </source>
</evidence>
<keyword evidence="7" id="KW-1185">Reference proteome</keyword>
<dbReference type="PANTHER" id="PTHR42798">
    <property type="entry name" value="LIPOPROTEIN-RELEASING SYSTEM ATP-BINDING PROTEIN LOLD"/>
    <property type="match status" value="1"/>
</dbReference>
<keyword evidence="2" id="KW-0813">Transport</keyword>
<evidence type="ECO:0000313" key="7">
    <source>
        <dbReference type="Proteomes" id="UP001597318"/>
    </source>
</evidence>
<dbReference type="PROSITE" id="PS50893">
    <property type="entry name" value="ABC_TRANSPORTER_2"/>
    <property type="match status" value="1"/>
</dbReference>
<dbReference type="CDD" id="cd03255">
    <property type="entry name" value="ABC_MJ0796_LolCDE_FtsE"/>
    <property type="match status" value="1"/>
</dbReference>
<comment type="caution">
    <text evidence="6">The sequence shown here is derived from an EMBL/GenBank/DDBJ whole genome shotgun (WGS) entry which is preliminary data.</text>
</comment>
<dbReference type="SMART" id="SM00382">
    <property type="entry name" value="AAA"/>
    <property type="match status" value="1"/>
</dbReference>
<dbReference type="SUPFAM" id="SSF52540">
    <property type="entry name" value="P-loop containing nucleoside triphosphate hydrolases"/>
    <property type="match status" value="1"/>
</dbReference>
<dbReference type="InterPro" id="IPR027417">
    <property type="entry name" value="P-loop_NTPase"/>
</dbReference>
<dbReference type="InterPro" id="IPR017911">
    <property type="entry name" value="MacB-like_ATP-bd"/>
</dbReference>